<feature type="region of interest" description="Disordered" evidence="1">
    <location>
        <begin position="1"/>
        <end position="20"/>
    </location>
</feature>
<organism evidence="2 3">
    <name type="scientific">Grus japonensis</name>
    <name type="common">Japanese crane</name>
    <name type="synonym">Red-crowned crane</name>
    <dbReference type="NCBI Taxonomy" id="30415"/>
    <lineage>
        <taxon>Eukaryota</taxon>
        <taxon>Metazoa</taxon>
        <taxon>Chordata</taxon>
        <taxon>Craniata</taxon>
        <taxon>Vertebrata</taxon>
        <taxon>Euteleostomi</taxon>
        <taxon>Archelosauria</taxon>
        <taxon>Archosauria</taxon>
        <taxon>Dinosauria</taxon>
        <taxon>Saurischia</taxon>
        <taxon>Theropoda</taxon>
        <taxon>Coelurosauria</taxon>
        <taxon>Aves</taxon>
        <taxon>Neognathae</taxon>
        <taxon>Neoaves</taxon>
        <taxon>Gruiformes</taxon>
        <taxon>Gruidae</taxon>
        <taxon>Grus</taxon>
    </lineage>
</organism>
<dbReference type="EMBL" id="BAAFJT010000005">
    <property type="protein sequence ID" value="GAB0189744.1"/>
    <property type="molecule type" value="Genomic_DNA"/>
</dbReference>
<protein>
    <submittedName>
        <fullName evidence="2">Uncharacterized protein</fullName>
    </submittedName>
</protein>
<keyword evidence="3" id="KW-1185">Reference proteome</keyword>
<name>A0ABC9WY62_GRUJA</name>
<comment type="caution">
    <text evidence="2">The sequence shown here is derived from an EMBL/GenBank/DDBJ whole genome shotgun (WGS) entry which is preliminary data.</text>
</comment>
<evidence type="ECO:0000313" key="2">
    <source>
        <dbReference type="EMBL" id="GAB0189744.1"/>
    </source>
</evidence>
<gene>
    <name evidence="2" type="ORF">GRJ2_001439700</name>
</gene>
<evidence type="ECO:0000313" key="3">
    <source>
        <dbReference type="Proteomes" id="UP001623348"/>
    </source>
</evidence>
<evidence type="ECO:0000256" key="1">
    <source>
        <dbReference type="SAM" id="MobiDB-lite"/>
    </source>
</evidence>
<reference evidence="2 3" key="1">
    <citation type="submission" date="2024-06" db="EMBL/GenBank/DDBJ databases">
        <title>The draft genome of Grus japonensis, version 3.</title>
        <authorList>
            <person name="Nabeshima K."/>
            <person name="Suzuki S."/>
            <person name="Onuma M."/>
        </authorList>
    </citation>
    <scope>NUCLEOTIDE SEQUENCE [LARGE SCALE GENOMIC DNA]</scope>
    <source>
        <strain evidence="2 3">451A</strain>
    </source>
</reference>
<accession>A0ABC9WY62</accession>
<dbReference type="AlphaFoldDB" id="A0ABC9WY62"/>
<sequence length="89" mass="9733">MTQRAAIPSTVPPRSSRGRYGTVASMISALSRQQKNQSPHHFPSGRTVSSGISQLLRIRATAQIFLTATNTTNVIHPSERKICSNSNRD</sequence>
<proteinExistence type="predicted"/>
<dbReference type="Proteomes" id="UP001623348">
    <property type="component" value="Unassembled WGS sequence"/>
</dbReference>